<feature type="domain" description="Resolvase/invertase-type recombinase catalytic" evidence="1">
    <location>
        <begin position="2"/>
        <end position="147"/>
    </location>
</feature>
<dbReference type="STRING" id="39480.EUAN_12750"/>
<proteinExistence type="predicted"/>
<feature type="domain" description="Recombinase" evidence="2">
    <location>
        <begin position="154"/>
        <end position="279"/>
    </location>
</feature>
<dbReference type="EMBL" id="MKIE01000004">
    <property type="protein sequence ID" value="OHW62206.1"/>
    <property type="molecule type" value="Genomic_DNA"/>
</dbReference>
<dbReference type="AlphaFoldDB" id="A0A1S1V6D8"/>
<evidence type="ECO:0000259" key="2">
    <source>
        <dbReference type="PROSITE" id="PS51737"/>
    </source>
</evidence>
<dbReference type="Pfam" id="PF07508">
    <property type="entry name" value="Recombinase"/>
    <property type="match status" value="1"/>
</dbReference>
<reference evidence="3 4" key="1">
    <citation type="submission" date="2016-09" db="EMBL/GenBank/DDBJ databases">
        <title>Genome sequence of Eubacterium angustum.</title>
        <authorList>
            <person name="Poehlein A."/>
            <person name="Daniel R."/>
        </authorList>
    </citation>
    <scope>NUCLEOTIDE SEQUENCE [LARGE SCALE GENOMIC DNA]</scope>
    <source>
        <strain evidence="3 4">DSM 1989</strain>
    </source>
</reference>
<dbReference type="SUPFAM" id="SSF53041">
    <property type="entry name" value="Resolvase-like"/>
    <property type="match status" value="1"/>
</dbReference>
<dbReference type="InterPro" id="IPR036162">
    <property type="entry name" value="Resolvase-like_N_sf"/>
</dbReference>
<dbReference type="InterPro" id="IPR050639">
    <property type="entry name" value="SSR_resolvase"/>
</dbReference>
<organism evidence="3 4">
    <name type="scientific">Andreesenia angusta</name>
    <dbReference type="NCBI Taxonomy" id="39480"/>
    <lineage>
        <taxon>Bacteria</taxon>
        <taxon>Bacillati</taxon>
        <taxon>Bacillota</taxon>
        <taxon>Tissierellia</taxon>
        <taxon>Tissierellales</taxon>
        <taxon>Gottschalkiaceae</taxon>
        <taxon>Andreesenia</taxon>
    </lineage>
</organism>
<dbReference type="Pfam" id="PF13408">
    <property type="entry name" value="Zn_ribbon_recom"/>
    <property type="match status" value="1"/>
</dbReference>
<dbReference type="InterPro" id="IPR011109">
    <property type="entry name" value="DNA_bind_recombinase_dom"/>
</dbReference>
<evidence type="ECO:0008006" key="5">
    <source>
        <dbReference type="Google" id="ProtNLM"/>
    </source>
</evidence>
<dbReference type="SMART" id="SM00857">
    <property type="entry name" value="Resolvase"/>
    <property type="match status" value="1"/>
</dbReference>
<keyword evidence="4" id="KW-1185">Reference proteome</keyword>
<dbReference type="Gene3D" id="3.40.50.1390">
    <property type="entry name" value="Resolvase, N-terminal catalytic domain"/>
    <property type="match status" value="1"/>
</dbReference>
<evidence type="ECO:0000259" key="1">
    <source>
        <dbReference type="PROSITE" id="PS51736"/>
    </source>
</evidence>
<dbReference type="PANTHER" id="PTHR30461:SF23">
    <property type="entry name" value="DNA RECOMBINASE-RELATED"/>
    <property type="match status" value="1"/>
</dbReference>
<gene>
    <name evidence="3" type="ORF">EUAN_12750</name>
</gene>
<dbReference type="Gene3D" id="3.90.1750.20">
    <property type="entry name" value="Putative Large Serine Recombinase, Chain B, Domain 2"/>
    <property type="match status" value="1"/>
</dbReference>
<dbReference type="InterPro" id="IPR006119">
    <property type="entry name" value="Resolv_N"/>
</dbReference>
<dbReference type="GO" id="GO:0000150">
    <property type="term" value="F:DNA strand exchange activity"/>
    <property type="evidence" value="ECO:0007669"/>
    <property type="project" value="InterPro"/>
</dbReference>
<dbReference type="PROSITE" id="PS51736">
    <property type="entry name" value="RECOMBINASES_3"/>
    <property type="match status" value="1"/>
</dbReference>
<dbReference type="Proteomes" id="UP000180254">
    <property type="component" value="Unassembled WGS sequence"/>
</dbReference>
<dbReference type="Pfam" id="PF00239">
    <property type="entry name" value="Resolvase"/>
    <property type="match status" value="1"/>
</dbReference>
<dbReference type="InterPro" id="IPR025827">
    <property type="entry name" value="Zn_ribbon_recom_dom"/>
</dbReference>
<dbReference type="GO" id="GO:0003677">
    <property type="term" value="F:DNA binding"/>
    <property type="evidence" value="ECO:0007669"/>
    <property type="project" value="InterPro"/>
</dbReference>
<name>A0A1S1V6D8_9FIRM</name>
<dbReference type="CDD" id="cd00338">
    <property type="entry name" value="Ser_Recombinase"/>
    <property type="match status" value="1"/>
</dbReference>
<dbReference type="PROSITE" id="PS51737">
    <property type="entry name" value="RECOMBINASE_DNA_BIND"/>
    <property type="match status" value="1"/>
</dbReference>
<dbReference type="InterPro" id="IPR038109">
    <property type="entry name" value="DNA_bind_recomb_sf"/>
</dbReference>
<evidence type="ECO:0000313" key="3">
    <source>
        <dbReference type="EMBL" id="OHW62206.1"/>
    </source>
</evidence>
<comment type="caution">
    <text evidence="3">The sequence shown here is derived from an EMBL/GenBank/DDBJ whole genome shotgun (WGS) entry which is preliminary data.</text>
</comment>
<evidence type="ECO:0000313" key="4">
    <source>
        <dbReference type="Proteomes" id="UP000180254"/>
    </source>
</evidence>
<protein>
    <recommendedName>
        <fullName evidence="5">Transposon gamma-delta resolvase</fullName>
    </recommendedName>
</protein>
<sequence>MKAAVYARYSSDNQREESIEAQTRAIKEYAEKNGIQIVKVYADEARSATTDNRPQFLQMIKDSDLGLFNVLIVHKLDRFARNRYDSAFYKRHLKKNGVRLVSVLENLDDSPEAIILESVLEGMAEYYSANLAREVMKGMKETALQCKHTGGMAPLGYDVAPDKTYVINEAEAKSVKIIFDMYINGSGYALIGEKLNSEGFRTKTGKLFSRSSMHDILKNEKYTGTYVFNRTARKTGDKRTHRKSKDESEIIKIKDGMPRIIDDETWIKVCEKMSDNKRGANSAREIYLLSGLLFCGKCGGAMTGNRKKAGRNKTLYKSYECSTRKRTKGCDMKSVGKEYIEALVIDQLVEDVFSPSAIENIVNHVSEYAETQSSEISKDIALIEKELSSVSAEIDNIVNAIASGMFHTSMKEKMDSLEQKKSGLSLRLAEAKLQLDIHLPTEAMIRGYLEKDTDIKNKSLNDQKKIIQTYVNRIIVCDNDITVDTIVTFAGGGGGSRTHVRKCFTRNFSECSHCFKVSPSQTPNDRIPVRLSPISLLEVGEPQ</sequence>
<accession>A0A1S1V6D8</accession>
<dbReference type="PANTHER" id="PTHR30461">
    <property type="entry name" value="DNA-INVERTASE FROM LAMBDOID PROPHAGE"/>
    <property type="match status" value="1"/>
</dbReference>